<name>A0A0D2AJS3_9EURO</name>
<dbReference type="OrthoDB" id="40579at2759"/>
<reference evidence="1 2" key="1">
    <citation type="submission" date="2015-01" db="EMBL/GenBank/DDBJ databases">
        <title>The Genome Sequence of Exophiala oligosperma CBS72588.</title>
        <authorList>
            <consortium name="The Broad Institute Genomics Platform"/>
            <person name="Cuomo C."/>
            <person name="de Hoog S."/>
            <person name="Gorbushina A."/>
            <person name="Stielow B."/>
            <person name="Teixiera M."/>
            <person name="Abouelleil A."/>
            <person name="Chapman S.B."/>
            <person name="Priest M."/>
            <person name="Young S.K."/>
            <person name="Wortman J."/>
            <person name="Nusbaum C."/>
            <person name="Birren B."/>
        </authorList>
    </citation>
    <scope>NUCLEOTIDE SEQUENCE [LARGE SCALE GENOMIC DNA]</scope>
    <source>
        <strain evidence="1 2">CBS 72588</strain>
    </source>
</reference>
<dbReference type="Proteomes" id="UP000053342">
    <property type="component" value="Unassembled WGS sequence"/>
</dbReference>
<sequence>MGSVEEHSFSGPPQLLSAHGLLFDFDGTIIDSTEAVIKHWHKEAAEMGVDPEVILANSHGRRSIDTFMEFDPSKANWEYINQQEGLIPKLFGKDAVEIPGARKLLDSLNTVNAPWAVVTSGTGALLNGWIDVLKIAHPRCLVVAEDVENGKPDPSCYLLGRQRLGLSEDSQMIVIEDAPAGVRAGKAAGFKVIGLSTTHKISQLQEAGADWIVEDLRSVTLKSFKQDGPVQIEITNALVQAL</sequence>
<dbReference type="NCBIfam" id="TIGR01509">
    <property type="entry name" value="HAD-SF-IA-v3"/>
    <property type="match status" value="1"/>
</dbReference>
<dbReference type="InterPro" id="IPR023198">
    <property type="entry name" value="PGP-like_dom2"/>
</dbReference>
<dbReference type="HOGENOM" id="CLU_045011_13_4_1"/>
<dbReference type="Gene3D" id="3.40.50.1000">
    <property type="entry name" value="HAD superfamily/HAD-like"/>
    <property type="match status" value="1"/>
</dbReference>
<dbReference type="InterPro" id="IPR006439">
    <property type="entry name" value="HAD-SF_hydro_IA"/>
</dbReference>
<dbReference type="InterPro" id="IPR023214">
    <property type="entry name" value="HAD_sf"/>
</dbReference>
<dbReference type="InterPro" id="IPR036412">
    <property type="entry name" value="HAD-like_sf"/>
</dbReference>
<dbReference type="PANTHER" id="PTHR43481:SF4">
    <property type="entry name" value="GLYCEROL-1-PHOSPHATE PHOSPHOHYDROLASE 1-RELATED"/>
    <property type="match status" value="1"/>
</dbReference>
<accession>A0A0D2AJS3</accession>
<dbReference type="STRING" id="215243.A0A0D2AJS3"/>
<dbReference type="InterPro" id="IPR051806">
    <property type="entry name" value="HAD-like_SPP"/>
</dbReference>
<proteinExistence type="predicted"/>
<evidence type="ECO:0000313" key="1">
    <source>
        <dbReference type="EMBL" id="KIW40361.1"/>
    </source>
</evidence>
<organism evidence="1 2">
    <name type="scientific">Exophiala oligosperma</name>
    <dbReference type="NCBI Taxonomy" id="215243"/>
    <lineage>
        <taxon>Eukaryota</taxon>
        <taxon>Fungi</taxon>
        <taxon>Dikarya</taxon>
        <taxon>Ascomycota</taxon>
        <taxon>Pezizomycotina</taxon>
        <taxon>Eurotiomycetes</taxon>
        <taxon>Chaetothyriomycetidae</taxon>
        <taxon>Chaetothyriales</taxon>
        <taxon>Herpotrichiellaceae</taxon>
        <taxon>Exophiala</taxon>
    </lineage>
</organism>
<dbReference type="GO" id="GO:0050308">
    <property type="term" value="F:sugar-phosphatase activity"/>
    <property type="evidence" value="ECO:0007669"/>
    <property type="project" value="TreeGrafter"/>
</dbReference>
<keyword evidence="2" id="KW-1185">Reference proteome</keyword>
<protein>
    <recommendedName>
        <fullName evidence="3">Glycerol-3-phosphate phosphatase</fullName>
    </recommendedName>
</protein>
<gene>
    <name evidence="1" type="ORF">PV06_07564</name>
</gene>
<dbReference type="AlphaFoldDB" id="A0A0D2AJS3"/>
<evidence type="ECO:0000313" key="2">
    <source>
        <dbReference type="Proteomes" id="UP000053342"/>
    </source>
</evidence>
<dbReference type="SFLD" id="SFLDS00003">
    <property type="entry name" value="Haloacid_Dehalogenase"/>
    <property type="match status" value="1"/>
</dbReference>
<dbReference type="EMBL" id="KN847338">
    <property type="protein sequence ID" value="KIW40361.1"/>
    <property type="molecule type" value="Genomic_DNA"/>
</dbReference>
<evidence type="ECO:0008006" key="3">
    <source>
        <dbReference type="Google" id="ProtNLM"/>
    </source>
</evidence>
<dbReference type="VEuPathDB" id="FungiDB:PV06_07564"/>
<dbReference type="PANTHER" id="PTHR43481">
    <property type="entry name" value="FRUCTOSE-1-PHOSPHATE PHOSPHATASE"/>
    <property type="match status" value="1"/>
</dbReference>
<dbReference type="SFLD" id="SFLDG01129">
    <property type="entry name" value="C1.5:_HAD__Beta-PGM__Phosphata"/>
    <property type="match status" value="1"/>
</dbReference>
<dbReference type="SFLD" id="SFLDG01135">
    <property type="entry name" value="C1.5.6:_HAD__Beta-PGM__Phospha"/>
    <property type="match status" value="1"/>
</dbReference>
<dbReference type="SUPFAM" id="SSF56784">
    <property type="entry name" value="HAD-like"/>
    <property type="match status" value="1"/>
</dbReference>
<dbReference type="RefSeq" id="XP_016260577.1">
    <property type="nucleotide sequence ID" value="XM_016408823.1"/>
</dbReference>
<dbReference type="Pfam" id="PF13419">
    <property type="entry name" value="HAD_2"/>
    <property type="match status" value="1"/>
</dbReference>
<dbReference type="Gene3D" id="1.10.150.240">
    <property type="entry name" value="Putative phosphatase, domain 2"/>
    <property type="match status" value="1"/>
</dbReference>
<dbReference type="InterPro" id="IPR041492">
    <property type="entry name" value="HAD_2"/>
</dbReference>
<dbReference type="CDD" id="cd07527">
    <property type="entry name" value="HAD_ScGPP-like"/>
    <property type="match status" value="1"/>
</dbReference>
<dbReference type="GeneID" id="27359638"/>